<dbReference type="InterPro" id="IPR046253">
    <property type="entry name" value="DUF6286"/>
</dbReference>
<gene>
    <name evidence="3" type="ORF">FHE74_05085</name>
</gene>
<evidence type="ECO:0000313" key="4">
    <source>
        <dbReference type="Proteomes" id="UP000312032"/>
    </source>
</evidence>
<dbReference type="AlphaFoldDB" id="A0A5C4U5T7"/>
<proteinExistence type="predicted"/>
<dbReference type="Proteomes" id="UP000312032">
    <property type="component" value="Unassembled WGS sequence"/>
</dbReference>
<keyword evidence="4" id="KW-1185">Reference proteome</keyword>
<protein>
    <recommendedName>
        <fullName evidence="2">DUF6286 domain-containing protein</fullName>
    </recommendedName>
</protein>
<comment type="caution">
    <text evidence="3">The sequence shown here is derived from an EMBL/GenBank/DDBJ whole genome shotgun (WGS) entry which is preliminary data.</text>
</comment>
<dbReference type="EMBL" id="VDHJ01000005">
    <property type="protein sequence ID" value="TNL98577.1"/>
    <property type="molecule type" value="Genomic_DNA"/>
</dbReference>
<dbReference type="Pfam" id="PF19803">
    <property type="entry name" value="DUF6286"/>
    <property type="match status" value="1"/>
</dbReference>
<accession>A0A5C4U5T7</accession>
<keyword evidence="1" id="KW-0812">Transmembrane</keyword>
<feature type="domain" description="DUF6286" evidence="2">
    <location>
        <begin position="82"/>
        <end position="170"/>
    </location>
</feature>
<evidence type="ECO:0000259" key="2">
    <source>
        <dbReference type="Pfam" id="PF19803"/>
    </source>
</evidence>
<feature type="transmembrane region" description="Helical" evidence="1">
    <location>
        <begin position="72"/>
        <end position="93"/>
    </location>
</feature>
<keyword evidence="1" id="KW-0472">Membrane</keyword>
<organism evidence="3 4">
    <name type="scientific">Corynebacterium tapiri</name>
    <dbReference type="NCBI Taxonomy" id="1448266"/>
    <lineage>
        <taxon>Bacteria</taxon>
        <taxon>Bacillati</taxon>
        <taxon>Actinomycetota</taxon>
        <taxon>Actinomycetes</taxon>
        <taxon>Mycobacteriales</taxon>
        <taxon>Corynebacteriaceae</taxon>
        <taxon>Corynebacterium</taxon>
    </lineage>
</organism>
<sequence length="199" mass="21617">MTKQKGSSSRGFGLKPASSPQVRWWTILLSLLLIAAGLVAARELLVMYRPPQGWTSWLEPIPQALQSMTKELIAISGAIALLIGLILLVAALAPRKKRYREVSQATPSVWMRPVDIARFTTARAKQVPGVINATSLAKKNRVTVEATALNPDSATQQRIEERLKSELASAFGSDVNVRVKLSQAQSQTASSDNNKEVSA</sequence>
<reference evidence="3 4" key="1">
    <citation type="submission" date="2019-06" db="EMBL/GenBank/DDBJ databases">
        <authorList>
            <person name="Li J."/>
        </authorList>
    </citation>
    <scope>NUCLEOTIDE SEQUENCE [LARGE SCALE GENOMIC DNA]</scope>
    <source>
        <strain evidence="3 4">LMG 28165</strain>
    </source>
</reference>
<dbReference type="RefSeq" id="WP_139465420.1">
    <property type="nucleotide sequence ID" value="NZ_VDHJ01000005.1"/>
</dbReference>
<evidence type="ECO:0000313" key="3">
    <source>
        <dbReference type="EMBL" id="TNL98577.1"/>
    </source>
</evidence>
<keyword evidence="1" id="KW-1133">Transmembrane helix</keyword>
<name>A0A5C4U5T7_9CORY</name>
<dbReference type="OrthoDB" id="5197468at2"/>
<evidence type="ECO:0000256" key="1">
    <source>
        <dbReference type="SAM" id="Phobius"/>
    </source>
</evidence>